<protein>
    <recommendedName>
        <fullName evidence="2">CAAX prenyl protease 2/Lysostaphin resistance protein A-like domain-containing protein</fullName>
    </recommendedName>
</protein>
<feature type="transmembrane region" description="Helical" evidence="1">
    <location>
        <begin position="171"/>
        <end position="190"/>
    </location>
</feature>
<dbReference type="AlphaFoldDB" id="A0A2Z2N207"/>
<dbReference type="GeneID" id="33327209"/>
<sequence>MERWVRGTVLTAALTGMILSNLFIDLGYAQRWLDLAELIFLVVAVVRFSGYSREELGLGGEFSLLKHVLFPLAFFILPLVPVLFVPHRSVSPKIFALYFLNYLLIAGLPEELLFRALLFASFEERFSGITALVGNSVIHWLIHFGVGLNMSQLMAALVLSSYRLTFRRIEPLIIAHALWDAVFIALKPSFVGSWSLVIMAPFAGAFLSILIYLAGRSQQIELSVG</sequence>
<feature type="transmembrane region" description="Helical" evidence="1">
    <location>
        <begin position="6"/>
        <end position="24"/>
    </location>
</feature>
<dbReference type="InterPro" id="IPR003675">
    <property type="entry name" value="Rce1/LyrA-like_dom"/>
</dbReference>
<evidence type="ECO:0000256" key="1">
    <source>
        <dbReference type="SAM" id="Phobius"/>
    </source>
</evidence>
<evidence type="ECO:0000313" key="4">
    <source>
        <dbReference type="Proteomes" id="UP000250085"/>
    </source>
</evidence>
<keyword evidence="4" id="KW-1185">Reference proteome</keyword>
<feature type="domain" description="CAAX prenyl protease 2/Lysostaphin resistance protein A-like" evidence="2">
    <location>
        <begin position="95"/>
        <end position="182"/>
    </location>
</feature>
<feature type="transmembrane region" description="Helical" evidence="1">
    <location>
        <begin position="196"/>
        <end position="215"/>
    </location>
</feature>
<dbReference type="GO" id="GO:0080120">
    <property type="term" value="P:CAAX-box protein maturation"/>
    <property type="evidence" value="ECO:0007669"/>
    <property type="project" value="UniProtKB-ARBA"/>
</dbReference>
<keyword evidence="1" id="KW-0812">Transmembrane</keyword>
<accession>A0A2Z2N207</accession>
<evidence type="ECO:0000313" key="3">
    <source>
        <dbReference type="EMBL" id="ASJ13612.1"/>
    </source>
</evidence>
<reference evidence="3 4" key="1">
    <citation type="submission" date="2016-04" db="EMBL/GenBank/DDBJ databases">
        <title>Complete genome sequence of Thermococcus radiotolerans type strain EJ2.</title>
        <authorList>
            <person name="Oger P.M."/>
        </authorList>
    </citation>
    <scope>NUCLEOTIDE SEQUENCE [LARGE SCALE GENOMIC DNA]</scope>
    <source>
        <strain evidence="3 4">EJ2</strain>
    </source>
</reference>
<keyword evidence="1" id="KW-1133">Transmembrane helix</keyword>
<keyword evidence="1" id="KW-0472">Membrane</keyword>
<organism evidence="3 4">
    <name type="scientific">Thermococcus radiotolerans</name>
    <dbReference type="NCBI Taxonomy" id="187880"/>
    <lineage>
        <taxon>Archaea</taxon>
        <taxon>Methanobacteriati</taxon>
        <taxon>Methanobacteriota</taxon>
        <taxon>Thermococci</taxon>
        <taxon>Thermococcales</taxon>
        <taxon>Thermococcaceae</taxon>
        <taxon>Thermococcus</taxon>
    </lineage>
</organism>
<dbReference type="GO" id="GO:0004175">
    <property type="term" value="F:endopeptidase activity"/>
    <property type="evidence" value="ECO:0007669"/>
    <property type="project" value="UniProtKB-ARBA"/>
</dbReference>
<feature type="transmembrane region" description="Helical" evidence="1">
    <location>
        <begin position="138"/>
        <end position="159"/>
    </location>
</feature>
<evidence type="ECO:0000259" key="2">
    <source>
        <dbReference type="Pfam" id="PF02517"/>
    </source>
</evidence>
<name>A0A2Z2N207_9EURY</name>
<dbReference type="Proteomes" id="UP000250085">
    <property type="component" value="Chromosome"/>
</dbReference>
<gene>
    <name evidence="3" type="ORF">A3L10_00140</name>
</gene>
<dbReference type="EMBL" id="CP015106">
    <property type="protein sequence ID" value="ASJ13612.1"/>
    <property type="molecule type" value="Genomic_DNA"/>
</dbReference>
<proteinExistence type="predicted"/>
<feature type="transmembrane region" description="Helical" evidence="1">
    <location>
        <begin position="68"/>
        <end position="85"/>
    </location>
</feature>
<dbReference type="RefSeq" id="WP_088865850.1">
    <property type="nucleotide sequence ID" value="NZ_CP015106.1"/>
</dbReference>
<feature type="transmembrane region" description="Helical" evidence="1">
    <location>
        <begin position="97"/>
        <end position="118"/>
    </location>
</feature>
<dbReference type="KEGG" id="trl:A3L10_00140"/>
<dbReference type="Pfam" id="PF02517">
    <property type="entry name" value="Rce1-like"/>
    <property type="match status" value="1"/>
</dbReference>